<reference evidence="2 3" key="1">
    <citation type="submission" date="2023-02" db="EMBL/GenBank/DDBJ databases">
        <title>LHISI_Scaffold_Assembly.</title>
        <authorList>
            <person name="Stuart O.P."/>
            <person name="Cleave R."/>
            <person name="Magrath M.J.L."/>
            <person name="Mikheyev A.S."/>
        </authorList>
    </citation>
    <scope>NUCLEOTIDE SEQUENCE [LARGE SCALE GENOMIC DNA]</scope>
    <source>
        <strain evidence="2">Daus_M_001</strain>
        <tissue evidence="2">Leg muscle</tissue>
    </source>
</reference>
<comment type="caution">
    <text evidence="2">The sequence shown here is derived from an EMBL/GenBank/DDBJ whole genome shotgun (WGS) entry which is preliminary data.</text>
</comment>
<proteinExistence type="predicted"/>
<dbReference type="Proteomes" id="UP001159363">
    <property type="component" value="Chromosome 8"/>
</dbReference>
<sequence length="630" mass="70424">MVESSCCPMNPRNPRVSLPMRWIWSSAGMRGRGNKWSQRKPAEKRHRTARFPHAKIRNDPAGNRTRWEASSVPRCCSGQTTCLSPRQNGFDSRRGGIVTDDASGRRGFLGDLPFPKPPRPGAAPYSPQSPSSTFMTSLLRAAKFNSLFTRAFSLVHIAFDTSWRTPAQSSPPTVTADNQCAVDISIFVHKTVASSLQGSVRIPSVSPGDSPSGLPLTARTLPARVQPQCDRHTRENLSVVLDRPAHTLTYFPCHLWVFRNRPLDIWLAPGRREAAPPHPVSPHKRAGVDKEMNDGCCSPASPYWSVLGQVKVCDQLLSEPRNWRRYNTLPHWEFVNKSVSIELNDNNYTNNDNYKNNGKEKKDGKNDIVYQRTARTREELLARITYAATECKDKRVRRAETRVDHKHALTGAEQWTGPDLTDTPTSEDVASLGVPPAVAEMENQSSATLLRVLCTETFSVNSLFALQRHDGNTARLGVGAMRHWKCVLLSPVSLPRFLTSDAQLYSPLKASLLHWLLPVCEVTPFLSNLHVIGAHDCEVFIYWRRVSRGVSNKEWSNDKRIAKENTLASNQGKLGSILGRVTGFSQVRIVPVDAVDRRVFSGISGYPRPLIPALLHIHFNHPHRLSRPCS</sequence>
<accession>A0ABQ9GSU3</accession>
<protein>
    <submittedName>
        <fullName evidence="2">Uncharacterized protein</fullName>
    </submittedName>
</protein>
<name>A0ABQ9GSU3_9NEOP</name>
<evidence type="ECO:0000313" key="2">
    <source>
        <dbReference type="EMBL" id="KAJ8875076.1"/>
    </source>
</evidence>
<evidence type="ECO:0000313" key="3">
    <source>
        <dbReference type="Proteomes" id="UP001159363"/>
    </source>
</evidence>
<evidence type="ECO:0000256" key="1">
    <source>
        <dbReference type="SAM" id="MobiDB-lite"/>
    </source>
</evidence>
<feature type="compositionally biased region" description="Basic and acidic residues" evidence="1">
    <location>
        <begin position="357"/>
        <end position="366"/>
    </location>
</feature>
<gene>
    <name evidence="2" type="ORF">PR048_022966</name>
</gene>
<organism evidence="2 3">
    <name type="scientific">Dryococelus australis</name>
    <dbReference type="NCBI Taxonomy" id="614101"/>
    <lineage>
        <taxon>Eukaryota</taxon>
        <taxon>Metazoa</taxon>
        <taxon>Ecdysozoa</taxon>
        <taxon>Arthropoda</taxon>
        <taxon>Hexapoda</taxon>
        <taxon>Insecta</taxon>
        <taxon>Pterygota</taxon>
        <taxon>Neoptera</taxon>
        <taxon>Polyneoptera</taxon>
        <taxon>Phasmatodea</taxon>
        <taxon>Verophasmatodea</taxon>
        <taxon>Anareolatae</taxon>
        <taxon>Phasmatidae</taxon>
        <taxon>Eurycanthinae</taxon>
        <taxon>Dryococelus</taxon>
    </lineage>
</organism>
<dbReference type="EMBL" id="JARBHB010000009">
    <property type="protein sequence ID" value="KAJ8875076.1"/>
    <property type="molecule type" value="Genomic_DNA"/>
</dbReference>
<feature type="region of interest" description="Disordered" evidence="1">
    <location>
        <begin position="348"/>
        <end position="367"/>
    </location>
</feature>
<keyword evidence="3" id="KW-1185">Reference proteome</keyword>